<dbReference type="SUPFAM" id="SSF109604">
    <property type="entry name" value="HD-domain/PDEase-like"/>
    <property type="match status" value="1"/>
</dbReference>
<dbReference type="AlphaFoldDB" id="A0A1M6JJ40"/>
<dbReference type="EMBL" id="FRAD01000003">
    <property type="protein sequence ID" value="SHJ46622.1"/>
    <property type="molecule type" value="Genomic_DNA"/>
</dbReference>
<dbReference type="GO" id="GO:0008803">
    <property type="term" value="F:bis(5'-nucleosyl)-tetraphosphatase (symmetrical) activity"/>
    <property type="evidence" value="ECO:0007669"/>
    <property type="project" value="UniProtKB-EC"/>
</dbReference>
<keyword evidence="4 8" id="KW-0378">Hydrolase</keyword>
<dbReference type="InterPro" id="IPR005249">
    <property type="entry name" value="YqeK"/>
</dbReference>
<dbReference type="RefSeq" id="WP_072901331.1">
    <property type="nucleotide sequence ID" value="NZ_FRAD01000003.1"/>
</dbReference>
<dbReference type="STRING" id="1121331.SAMN02745248_00209"/>
<feature type="domain" description="HD" evidence="7">
    <location>
        <begin position="19"/>
        <end position="134"/>
    </location>
</feature>
<evidence type="ECO:0000259" key="7">
    <source>
        <dbReference type="PROSITE" id="PS51831"/>
    </source>
</evidence>
<dbReference type="PANTHER" id="PTHR35795:SF1">
    <property type="entry name" value="BIS(5'-NUCLEOSYL)-TETRAPHOSPHATASE, SYMMETRICAL"/>
    <property type="match status" value="1"/>
</dbReference>
<evidence type="ECO:0000256" key="1">
    <source>
        <dbReference type="ARBA" id="ARBA00012506"/>
    </source>
</evidence>
<organism evidence="8 9">
    <name type="scientific">Hathewaya proteolytica DSM 3090</name>
    <dbReference type="NCBI Taxonomy" id="1121331"/>
    <lineage>
        <taxon>Bacteria</taxon>
        <taxon>Bacillati</taxon>
        <taxon>Bacillota</taxon>
        <taxon>Clostridia</taxon>
        <taxon>Eubacteriales</taxon>
        <taxon>Clostridiaceae</taxon>
        <taxon>Hathewaya</taxon>
    </lineage>
</organism>
<evidence type="ECO:0000313" key="9">
    <source>
        <dbReference type="Proteomes" id="UP000183952"/>
    </source>
</evidence>
<gene>
    <name evidence="8" type="ORF">SAMN02745248_00209</name>
</gene>
<reference evidence="8 9" key="1">
    <citation type="submission" date="2016-11" db="EMBL/GenBank/DDBJ databases">
        <authorList>
            <person name="Jaros S."/>
            <person name="Januszkiewicz K."/>
            <person name="Wedrychowicz H."/>
        </authorList>
    </citation>
    <scope>NUCLEOTIDE SEQUENCE [LARGE SCALE GENOMIC DNA]</scope>
    <source>
        <strain evidence="8 9">DSM 3090</strain>
    </source>
</reference>
<evidence type="ECO:0000313" key="8">
    <source>
        <dbReference type="EMBL" id="SHJ46622.1"/>
    </source>
</evidence>
<keyword evidence="5" id="KW-0408">Iron</keyword>
<dbReference type="SMART" id="SM00471">
    <property type="entry name" value="HDc"/>
    <property type="match status" value="1"/>
</dbReference>
<dbReference type="PROSITE" id="PS51831">
    <property type="entry name" value="HD"/>
    <property type="match status" value="1"/>
</dbReference>
<keyword evidence="9" id="KW-1185">Reference proteome</keyword>
<evidence type="ECO:0000256" key="5">
    <source>
        <dbReference type="ARBA" id="ARBA00023004"/>
    </source>
</evidence>
<dbReference type="InterPro" id="IPR051094">
    <property type="entry name" value="Diverse_Catalytic_Enzymes"/>
</dbReference>
<keyword evidence="2" id="KW-0479">Metal-binding</keyword>
<evidence type="ECO:0000256" key="2">
    <source>
        <dbReference type="ARBA" id="ARBA00022723"/>
    </source>
</evidence>
<dbReference type="GO" id="GO:0000166">
    <property type="term" value="F:nucleotide binding"/>
    <property type="evidence" value="ECO:0007669"/>
    <property type="project" value="UniProtKB-KW"/>
</dbReference>
<dbReference type="PANTHER" id="PTHR35795">
    <property type="entry name" value="SLR1885 PROTEIN"/>
    <property type="match status" value="1"/>
</dbReference>
<dbReference type="OrthoDB" id="5295945at2"/>
<evidence type="ECO:0000256" key="4">
    <source>
        <dbReference type="ARBA" id="ARBA00022801"/>
    </source>
</evidence>
<proteinExistence type="predicted"/>
<comment type="catalytic activity">
    <reaction evidence="6">
        <text>P(1),P(4)-bis(5'-adenosyl) tetraphosphate + H2O = 2 ADP + 2 H(+)</text>
        <dbReference type="Rhea" id="RHEA:24252"/>
        <dbReference type="ChEBI" id="CHEBI:15377"/>
        <dbReference type="ChEBI" id="CHEBI:15378"/>
        <dbReference type="ChEBI" id="CHEBI:58141"/>
        <dbReference type="ChEBI" id="CHEBI:456216"/>
        <dbReference type="EC" id="3.6.1.41"/>
    </reaction>
</comment>
<dbReference type="Gene3D" id="1.10.3210.10">
    <property type="entry name" value="Hypothetical protein af1432"/>
    <property type="match status" value="1"/>
</dbReference>
<dbReference type="NCBIfam" id="TIGR00488">
    <property type="entry name" value="bis(5'-nucleosyl)-tetraphosphatase (symmetrical) YqeK"/>
    <property type="match status" value="1"/>
</dbReference>
<dbReference type="InterPro" id="IPR006674">
    <property type="entry name" value="HD_domain"/>
</dbReference>
<name>A0A1M6JJ40_9CLOT</name>
<evidence type="ECO:0000256" key="3">
    <source>
        <dbReference type="ARBA" id="ARBA00022741"/>
    </source>
</evidence>
<sequence length="192" mass="22316">MWSEDKIDKYLRDNLKENRYIHTYGVVKAAEELSEIYGVNKEKARLASLLHDCAKYLSKEEIFDILHSEHIKLDEIIRHMPDIMHGVCAAIIAKNLMGVHDEEVLEAVRCHTTGKANMTNLDKIIYLADCIEENRKYSGVDELRDLSRDNLDEAVIKALEQTMLYVIKNGHLLHPETIKARNYLILNHRYLK</sequence>
<accession>A0A1M6JJ40</accession>
<dbReference type="Proteomes" id="UP000183952">
    <property type="component" value="Unassembled WGS sequence"/>
</dbReference>
<dbReference type="EC" id="3.6.1.41" evidence="1"/>
<dbReference type="GO" id="GO:0046872">
    <property type="term" value="F:metal ion binding"/>
    <property type="evidence" value="ECO:0007669"/>
    <property type="project" value="UniProtKB-KW"/>
</dbReference>
<evidence type="ECO:0000256" key="6">
    <source>
        <dbReference type="ARBA" id="ARBA00049417"/>
    </source>
</evidence>
<keyword evidence="3" id="KW-0547">Nucleotide-binding</keyword>
<dbReference type="Pfam" id="PF01966">
    <property type="entry name" value="HD"/>
    <property type="match status" value="1"/>
</dbReference>
<dbReference type="InterPro" id="IPR003607">
    <property type="entry name" value="HD/PDEase_dom"/>
</dbReference>
<protein>
    <recommendedName>
        <fullName evidence="1">bis(5'-nucleosyl)-tetraphosphatase (symmetrical)</fullName>
        <ecNumber evidence="1">3.6.1.41</ecNumber>
    </recommendedName>
</protein>